<sequence length="100" mass="11453">MGSILNVVEVENKETIDILPDQKVEKFEQYLLSCDTSKVEIVVMDLSKSFKQAVLKVVGDPLIITDRFHFMRQIYLGLDEVRGEVQRDVDKATCILHEAK</sequence>
<name>A0ABX7VWB3_9BACI</name>
<dbReference type="InterPro" id="IPR047951">
    <property type="entry name" value="Transpos_ISL3"/>
</dbReference>
<dbReference type="Proteomes" id="UP000665043">
    <property type="component" value="Chromosome"/>
</dbReference>
<proteinExistence type="predicted"/>
<protein>
    <recommendedName>
        <fullName evidence="1">Transposase IS204/IS1001/IS1096/IS1165 DDE domain-containing protein</fullName>
    </recommendedName>
</protein>
<keyword evidence="3" id="KW-1185">Reference proteome</keyword>
<gene>
    <name evidence="2" type="ORF">ERJ70_04505</name>
</gene>
<organism evidence="2 3">
    <name type="scientific">Sediminibacillus dalangtanensis</name>
    <dbReference type="NCBI Taxonomy" id="2729421"/>
    <lineage>
        <taxon>Bacteria</taxon>
        <taxon>Bacillati</taxon>
        <taxon>Bacillota</taxon>
        <taxon>Bacilli</taxon>
        <taxon>Bacillales</taxon>
        <taxon>Bacillaceae</taxon>
        <taxon>Sediminibacillus</taxon>
    </lineage>
</organism>
<dbReference type="PANTHER" id="PTHR33498">
    <property type="entry name" value="TRANSPOSASE FOR INSERTION SEQUENCE ELEMENT IS1557"/>
    <property type="match status" value="1"/>
</dbReference>
<dbReference type="RefSeq" id="WP_209367471.1">
    <property type="nucleotide sequence ID" value="NZ_CP046956.1"/>
</dbReference>
<evidence type="ECO:0000313" key="3">
    <source>
        <dbReference type="Proteomes" id="UP000665043"/>
    </source>
</evidence>
<dbReference type="InterPro" id="IPR002560">
    <property type="entry name" value="Transposase_DDE"/>
</dbReference>
<reference evidence="2 3" key="1">
    <citation type="submission" date="2019-12" db="EMBL/GenBank/DDBJ databases">
        <title>The whole genome sequencing of a strain isolated from a Mars analog, Dalangtan Playa.</title>
        <authorList>
            <person name="Huang T."/>
        </authorList>
    </citation>
    <scope>NUCLEOTIDE SEQUENCE [LARGE SCALE GENOMIC DNA]</scope>
    <source>
        <strain evidence="2 3">DP4-553-S</strain>
    </source>
</reference>
<evidence type="ECO:0000259" key="1">
    <source>
        <dbReference type="Pfam" id="PF01610"/>
    </source>
</evidence>
<accession>A0ABX7VWB3</accession>
<feature type="domain" description="Transposase IS204/IS1001/IS1096/IS1165 DDE" evidence="1">
    <location>
        <begin position="7"/>
        <end position="91"/>
    </location>
</feature>
<dbReference type="Pfam" id="PF01610">
    <property type="entry name" value="DDE_Tnp_ISL3"/>
    <property type="match status" value="1"/>
</dbReference>
<evidence type="ECO:0000313" key="2">
    <source>
        <dbReference type="EMBL" id="QTM98622.1"/>
    </source>
</evidence>
<dbReference type="PANTHER" id="PTHR33498:SF1">
    <property type="entry name" value="TRANSPOSASE FOR INSERTION SEQUENCE ELEMENT IS1557"/>
    <property type="match status" value="1"/>
</dbReference>
<dbReference type="EMBL" id="CP046956">
    <property type="protein sequence ID" value="QTM98622.1"/>
    <property type="molecule type" value="Genomic_DNA"/>
</dbReference>